<dbReference type="EMBL" id="OZ075132">
    <property type="protein sequence ID" value="CAL4985222.1"/>
    <property type="molecule type" value="Genomic_DNA"/>
</dbReference>
<keyword evidence="2" id="KW-0732">Signal</keyword>
<feature type="chain" id="PRO_5044762006" description="PLAT domain-containing protein" evidence="2">
    <location>
        <begin position="20"/>
        <end position="177"/>
    </location>
</feature>
<evidence type="ECO:0000256" key="1">
    <source>
        <dbReference type="PROSITE-ProRule" id="PRU00152"/>
    </source>
</evidence>
<feature type="signal peptide" evidence="2">
    <location>
        <begin position="1"/>
        <end position="19"/>
    </location>
</feature>
<evidence type="ECO:0000256" key="2">
    <source>
        <dbReference type="SAM" id="SignalP"/>
    </source>
</evidence>
<accession>A0ABC9AV01</accession>
<dbReference type="PANTHER" id="PTHR31718">
    <property type="entry name" value="PLAT DOMAIN-CONTAINING PROTEIN"/>
    <property type="match status" value="1"/>
</dbReference>
<comment type="caution">
    <text evidence="1">Lacks conserved residue(s) required for the propagation of feature annotation.</text>
</comment>
<evidence type="ECO:0000313" key="4">
    <source>
        <dbReference type="EMBL" id="CAL4985222.1"/>
    </source>
</evidence>
<evidence type="ECO:0000259" key="3">
    <source>
        <dbReference type="PROSITE" id="PS50095"/>
    </source>
</evidence>
<keyword evidence="5" id="KW-1185">Reference proteome</keyword>
<protein>
    <recommendedName>
        <fullName evidence="3">PLAT domain-containing protein</fullName>
    </recommendedName>
</protein>
<dbReference type="Gene3D" id="2.40.180.10">
    <property type="entry name" value="Catalase core domain"/>
    <property type="match status" value="1"/>
</dbReference>
<evidence type="ECO:0000313" key="5">
    <source>
        <dbReference type="Proteomes" id="UP001497457"/>
    </source>
</evidence>
<dbReference type="PROSITE" id="PS50095">
    <property type="entry name" value="PLAT"/>
    <property type="match status" value="1"/>
</dbReference>
<proteinExistence type="predicted"/>
<name>A0ABC9AV01_9POAL</name>
<reference evidence="4 5" key="2">
    <citation type="submission" date="2024-10" db="EMBL/GenBank/DDBJ databases">
        <authorList>
            <person name="Ryan C."/>
        </authorList>
    </citation>
    <scope>NUCLEOTIDE SEQUENCE [LARGE SCALE GENOMIC DNA]</scope>
</reference>
<dbReference type="Proteomes" id="UP001497457">
    <property type="component" value="Chromosome 22rd"/>
</dbReference>
<dbReference type="SUPFAM" id="SSF49723">
    <property type="entry name" value="Lipase/lipooxygenase domain (PLAT/LH2 domain)"/>
    <property type="match status" value="1"/>
</dbReference>
<dbReference type="InterPro" id="IPR001024">
    <property type="entry name" value="PLAT/LH2_dom"/>
</dbReference>
<dbReference type="Pfam" id="PF01477">
    <property type="entry name" value="PLAT"/>
    <property type="match status" value="1"/>
</dbReference>
<feature type="domain" description="PLAT" evidence="3">
    <location>
        <begin position="41"/>
        <end position="167"/>
    </location>
</feature>
<dbReference type="PANTHER" id="PTHR31718:SF64">
    <property type="entry name" value="OS10G0361900 PROTEIN"/>
    <property type="match status" value="1"/>
</dbReference>
<sequence>MKIFILLPLIALSVSIAIAQVGAHDKAQLDPRTTTTSPLQCGYEIIVRTGDVGYAGTDAIISLTLSSGDGTTLSIKDLASWGTKGPGYDYFERGNTDKLSGIGNCMTPELCSMLLESDHSGKNPGWFVDYIEVIERTAVFTKVSHMFKLNQWLNKYPYRLYVYRDPCSSLPRVTAMP</sequence>
<gene>
    <name evidence="4" type="ORF">URODEC1_LOCUS57856</name>
</gene>
<dbReference type="InterPro" id="IPR036392">
    <property type="entry name" value="PLAT/LH2_dom_sf"/>
</dbReference>
<organism evidence="4 5">
    <name type="scientific">Urochloa decumbens</name>
    <dbReference type="NCBI Taxonomy" id="240449"/>
    <lineage>
        <taxon>Eukaryota</taxon>
        <taxon>Viridiplantae</taxon>
        <taxon>Streptophyta</taxon>
        <taxon>Embryophyta</taxon>
        <taxon>Tracheophyta</taxon>
        <taxon>Spermatophyta</taxon>
        <taxon>Magnoliopsida</taxon>
        <taxon>Liliopsida</taxon>
        <taxon>Poales</taxon>
        <taxon>Poaceae</taxon>
        <taxon>PACMAD clade</taxon>
        <taxon>Panicoideae</taxon>
        <taxon>Panicodae</taxon>
        <taxon>Paniceae</taxon>
        <taxon>Melinidinae</taxon>
        <taxon>Urochloa</taxon>
    </lineage>
</organism>
<reference evidence="5" key="1">
    <citation type="submission" date="2024-06" db="EMBL/GenBank/DDBJ databases">
        <authorList>
            <person name="Ryan C."/>
        </authorList>
    </citation>
    <scope>NUCLEOTIDE SEQUENCE [LARGE SCALE GENOMIC DNA]</scope>
</reference>
<dbReference type="AlphaFoldDB" id="A0ABC9AV01"/>